<dbReference type="InterPro" id="IPR047685">
    <property type="entry name" value="CopC-like"/>
</dbReference>
<feature type="chain" id="PRO_5046348849" evidence="7">
    <location>
        <begin position="28"/>
        <end position="124"/>
    </location>
</feature>
<dbReference type="NCBIfam" id="NF033814">
    <property type="entry name" value="copper_CopC"/>
    <property type="match status" value="1"/>
</dbReference>
<comment type="similarity">
    <text evidence="2">Belongs to the CopC family.</text>
</comment>
<evidence type="ECO:0000313" key="10">
    <source>
        <dbReference type="Proteomes" id="UP001139104"/>
    </source>
</evidence>
<keyword evidence="4 7" id="KW-0732">Signal</keyword>
<gene>
    <name evidence="9" type="primary">copC</name>
    <name evidence="9" type="ORF">K2U94_04840</name>
</gene>
<organism evidence="9 10">
    <name type="scientific">Candidatus Rhodoblastus alkanivorans</name>
    <dbReference type="NCBI Taxonomy" id="2954117"/>
    <lineage>
        <taxon>Bacteria</taxon>
        <taxon>Pseudomonadati</taxon>
        <taxon>Pseudomonadota</taxon>
        <taxon>Alphaproteobacteria</taxon>
        <taxon>Hyphomicrobiales</taxon>
        <taxon>Rhodoblastaceae</taxon>
        <taxon>Rhodoblastus</taxon>
    </lineage>
</organism>
<keyword evidence="5" id="KW-0574">Periplasm</keyword>
<evidence type="ECO:0000256" key="4">
    <source>
        <dbReference type="ARBA" id="ARBA00022729"/>
    </source>
</evidence>
<dbReference type="InterPro" id="IPR007348">
    <property type="entry name" value="CopC_dom"/>
</dbReference>
<protein>
    <submittedName>
        <fullName evidence="9">Copper homeostasis periplasmic binding protein CopC</fullName>
    </submittedName>
</protein>
<feature type="signal peptide" evidence="7">
    <location>
        <begin position="1"/>
        <end position="27"/>
    </location>
</feature>
<keyword evidence="6" id="KW-0186">Copper</keyword>
<dbReference type="InterPro" id="IPR032694">
    <property type="entry name" value="CopC/D"/>
</dbReference>
<sequence length="124" mass="13162">MIARHQLRYLAPVLLYCALISGASAHAHLKSASPAPDSIVAAGPQEVRIAFSEAVEPSMSAIEIVGAKGPVATAGKAYVDQAAPATLVVKLSQPLPPGAYETRWRCVSNDTHVMRGSYHFEVRP</sequence>
<dbReference type="EMBL" id="JAIVFP010000001">
    <property type="protein sequence ID" value="MCI4682096.1"/>
    <property type="molecule type" value="Genomic_DNA"/>
</dbReference>
<evidence type="ECO:0000256" key="6">
    <source>
        <dbReference type="ARBA" id="ARBA00023008"/>
    </source>
</evidence>
<evidence type="ECO:0000256" key="1">
    <source>
        <dbReference type="ARBA" id="ARBA00004418"/>
    </source>
</evidence>
<dbReference type="InterPro" id="IPR014756">
    <property type="entry name" value="Ig_E-set"/>
</dbReference>
<keyword evidence="10" id="KW-1185">Reference proteome</keyword>
<evidence type="ECO:0000256" key="3">
    <source>
        <dbReference type="ARBA" id="ARBA00022723"/>
    </source>
</evidence>
<name>A0ABS9Z4U8_9HYPH</name>
<keyword evidence="3" id="KW-0479">Metal-binding</keyword>
<evidence type="ECO:0000313" key="9">
    <source>
        <dbReference type="EMBL" id="MCI4682096.1"/>
    </source>
</evidence>
<feature type="domain" description="CopC" evidence="8">
    <location>
        <begin position="26"/>
        <end position="122"/>
    </location>
</feature>
<evidence type="ECO:0000256" key="2">
    <source>
        <dbReference type="ARBA" id="ARBA00010509"/>
    </source>
</evidence>
<evidence type="ECO:0000256" key="5">
    <source>
        <dbReference type="ARBA" id="ARBA00022764"/>
    </source>
</evidence>
<evidence type="ECO:0000259" key="8">
    <source>
        <dbReference type="Pfam" id="PF04234"/>
    </source>
</evidence>
<comment type="caution">
    <text evidence="9">The sequence shown here is derived from an EMBL/GenBank/DDBJ whole genome shotgun (WGS) entry which is preliminary data.</text>
</comment>
<dbReference type="SUPFAM" id="SSF81296">
    <property type="entry name" value="E set domains"/>
    <property type="match status" value="1"/>
</dbReference>
<dbReference type="PANTHER" id="PTHR34820">
    <property type="entry name" value="INNER MEMBRANE PROTEIN YEBZ"/>
    <property type="match status" value="1"/>
</dbReference>
<dbReference type="Proteomes" id="UP001139104">
    <property type="component" value="Unassembled WGS sequence"/>
</dbReference>
<dbReference type="InterPro" id="IPR014755">
    <property type="entry name" value="Cu-Rt/internalin_Ig-like"/>
</dbReference>
<dbReference type="Pfam" id="PF04234">
    <property type="entry name" value="CopC"/>
    <property type="match status" value="1"/>
</dbReference>
<dbReference type="PANTHER" id="PTHR34820:SF4">
    <property type="entry name" value="INNER MEMBRANE PROTEIN YEBZ"/>
    <property type="match status" value="1"/>
</dbReference>
<reference evidence="9" key="1">
    <citation type="journal article" date="2022" name="ISME J.">
        <title>Identification of active gaseous-alkane degraders at natural gas seeps.</title>
        <authorList>
            <person name="Farhan Ul Haque M."/>
            <person name="Hernandez M."/>
            <person name="Crombie A.T."/>
            <person name="Murrell J.C."/>
        </authorList>
    </citation>
    <scope>NUCLEOTIDE SEQUENCE</scope>
    <source>
        <strain evidence="9">PC2</strain>
    </source>
</reference>
<evidence type="ECO:0000256" key="7">
    <source>
        <dbReference type="SAM" id="SignalP"/>
    </source>
</evidence>
<accession>A0ABS9Z4U8</accession>
<comment type="subcellular location">
    <subcellularLocation>
        <location evidence="1">Periplasm</location>
    </subcellularLocation>
</comment>
<proteinExistence type="inferred from homology"/>
<dbReference type="Gene3D" id="2.60.40.1220">
    <property type="match status" value="1"/>
</dbReference>
<dbReference type="RefSeq" id="WP_243066128.1">
    <property type="nucleotide sequence ID" value="NZ_JAIVFK010000002.1"/>
</dbReference>